<reference evidence="2 3" key="1">
    <citation type="submission" date="2021-04" db="EMBL/GenBank/DDBJ databases">
        <title>Chitinophaga sp. nov., isolated from the rhizosphere soil.</title>
        <authorList>
            <person name="He S."/>
        </authorList>
    </citation>
    <scope>NUCLEOTIDE SEQUENCE [LARGE SCALE GENOMIC DNA]</scope>
    <source>
        <strain evidence="2 3">2R12</strain>
    </source>
</reference>
<proteinExistence type="inferred from homology"/>
<dbReference type="PANTHER" id="PTHR11803">
    <property type="entry name" value="2-IMINOBUTANOATE/2-IMINOPROPANOATE DEAMINASE RIDA"/>
    <property type="match status" value="1"/>
</dbReference>
<dbReference type="InterPro" id="IPR006175">
    <property type="entry name" value="YjgF/YER057c/UK114"/>
</dbReference>
<dbReference type="EMBL" id="JAGTXB010000010">
    <property type="protein sequence ID" value="MBS0029677.1"/>
    <property type="molecule type" value="Genomic_DNA"/>
</dbReference>
<sequence length="139" mass="15164">MENETNAPQFINPAGLYDPTPNAYSHMVLVPAGNTLVYISGQGGETADGHLVNDFRAQVKQAFSNLGTALTSQGLTFKDVVKQTTLVVDHSEEKLKVLGEETSLIWPDKKFPVNTLIPVPRLALDGMLIEIEMLAVKRS</sequence>
<dbReference type="CDD" id="cd00448">
    <property type="entry name" value="YjgF_YER057c_UK114_family"/>
    <property type="match status" value="1"/>
</dbReference>
<dbReference type="Gene3D" id="3.30.1330.40">
    <property type="entry name" value="RutC-like"/>
    <property type="match status" value="1"/>
</dbReference>
<dbReference type="Pfam" id="PF01042">
    <property type="entry name" value="Ribonuc_L-PSP"/>
    <property type="match status" value="1"/>
</dbReference>
<dbReference type="InterPro" id="IPR035959">
    <property type="entry name" value="RutC-like_sf"/>
</dbReference>
<gene>
    <name evidence="2" type="ORF">KE626_20290</name>
</gene>
<evidence type="ECO:0000256" key="1">
    <source>
        <dbReference type="ARBA" id="ARBA00010552"/>
    </source>
</evidence>
<dbReference type="RefSeq" id="WP_211974762.1">
    <property type="nucleotide sequence ID" value="NZ_CBFHAM010000026.1"/>
</dbReference>
<comment type="caution">
    <text evidence="2">The sequence shown here is derived from an EMBL/GenBank/DDBJ whole genome shotgun (WGS) entry which is preliminary data.</text>
</comment>
<dbReference type="Proteomes" id="UP000676386">
    <property type="component" value="Unassembled WGS sequence"/>
</dbReference>
<organism evidence="2 3">
    <name type="scientific">Chitinophaga hostae</name>
    <dbReference type="NCBI Taxonomy" id="2831022"/>
    <lineage>
        <taxon>Bacteria</taxon>
        <taxon>Pseudomonadati</taxon>
        <taxon>Bacteroidota</taxon>
        <taxon>Chitinophagia</taxon>
        <taxon>Chitinophagales</taxon>
        <taxon>Chitinophagaceae</taxon>
        <taxon>Chitinophaga</taxon>
    </lineage>
</organism>
<accession>A0ABS5J372</accession>
<dbReference type="SUPFAM" id="SSF55298">
    <property type="entry name" value="YjgF-like"/>
    <property type="match status" value="1"/>
</dbReference>
<name>A0ABS5J372_9BACT</name>
<dbReference type="PANTHER" id="PTHR11803:SF58">
    <property type="entry name" value="PROTEIN HMF1-RELATED"/>
    <property type="match status" value="1"/>
</dbReference>
<evidence type="ECO:0000313" key="3">
    <source>
        <dbReference type="Proteomes" id="UP000676386"/>
    </source>
</evidence>
<protein>
    <submittedName>
        <fullName evidence="2">RidA family protein</fullName>
    </submittedName>
</protein>
<keyword evidence="3" id="KW-1185">Reference proteome</keyword>
<comment type="similarity">
    <text evidence="1">Belongs to the RutC family.</text>
</comment>
<evidence type="ECO:0000313" key="2">
    <source>
        <dbReference type="EMBL" id="MBS0029677.1"/>
    </source>
</evidence>